<keyword evidence="6 8" id="KW-1133">Transmembrane helix</keyword>
<comment type="similarity">
    <text evidence="2">Belongs to the autoinducer-2 exporter (AI-2E) (TC 2.A.86) family.</text>
</comment>
<feature type="transmembrane region" description="Helical" evidence="8">
    <location>
        <begin position="95"/>
        <end position="115"/>
    </location>
</feature>
<evidence type="ECO:0000256" key="2">
    <source>
        <dbReference type="ARBA" id="ARBA00009773"/>
    </source>
</evidence>
<protein>
    <submittedName>
        <fullName evidence="9">AI-2 transport protein TqsA</fullName>
    </submittedName>
</protein>
<dbReference type="KEGG" id="pbor:BSF38_05171"/>
<dbReference type="RefSeq" id="WP_076349928.1">
    <property type="nucleotide sequence ID" value="NZ_CP019082.1"/>
</dbReference>
<dbReference type="GO" id="GO:0005886">
    <property type="term" value="C:plasma membrane"/>
    <property type="evidence" value="ECO:0007669"/>
    <property type="project" value="UniProtKB-SubCell"/>
</dbReference>
<name>A0A1U7CXH2_9BACT</name>
<dbReference type="OrthoDB" id="9799225at2"/>
<evidence type="ECO:0000256" key="3">
    <source>
        <dbReference type="ARBA" id="ARBA00022448"/>
    </source>
</evidence>
<accession>A0A1U7CXH2</accession>
<evidence type="ECO:0000256" key="1">
    <source>
        <dbReference type="ARBA" id="ARBA00004651"/>
    </source>
</evidence>
<dbReference type="Proteomes" id="UP000186309">
    <property type="component" value="Chromosome"/>
</dbReference>
<keyword evidence="7 8" id="KW-0472">Membrane</keyword>
<gene>
    <name evidence="9" type="primary">tqsA_2</name>
    <name evidence="9" type="ORF">BSF38_05171</name>
</gene>
<dbReference type="PANTHER" id="PTHR21716">
    <property type="entry name" value="TRANSMEMBRANE PROTEIN"/>
    <property type="match status" value="1"/>
</dbReference>
<sequence>MENHATAAADPGAADDDLGSILDAAAPKPGETAGAALLQRAPSLSGVRMLAFVLVIIATSLYLLERLEPVLRPLLIAVLLCYLFLPLYNRLRRKMWPVLSFLSIAIGFTLGILLLTRMVYRDVVEIDAKLPIYQQREAELESRFRELSNSFTSRFQRSNPDAKAVEPEDSLTSELSQRLVRGAASAFVSISLESVVIAFYMIFLLQSASRLPQRITASFSTGRAQGIMEVVESINHAISEYLAVKVKASLLVAVPIGLLCWGFGITGAATWAVITFFGNFLPYIGPLIAVVPPVTLAFLEFDSMWPPIVFTLILITINGVTSNVIEPAMTGKALGLSPLIVLIGLAFWSLLWGLVGMVLAVPLTVIFKIILEHTPATRPIARLISDEE</sequence>
<feature type="transmembrane region" description="Helical" evidence="8">
    <location>
        <begin position="70"/>
        <end position="88"/>
    </location>
</feature>
<dbReference type="Pfam" id="PF01594">
    <property type="entry name" value="AI-2E_transport"/>
    <property type="match status" value="1"/>
</dbReference>
<evidence type="ECO:0000256" key="7">
    <source>
        <dbReference type="ARBA" id="ARBA00023136"/>
    </source>
</evidence>
<feature type="transmembrane region" description="Helical" evidence="8">
    <location>
        <begin position="345"/>
        <end position="371"/>
    </location>
</feature>
<evidence type="ECO:0000256" key="4">
    <source>
        <dbReference type="ARBA" id="ARBA00022475"/>
    </source>
</evidence>
<dbReference type="STRING" id="1387353.BSF38_05171"/>
<dbReference type="InterPro" id="IPR002549">
    <property type="entry name" value="AI-2E-like"/>
</dbReference>
<evidence type="ECO:0000313" key="9">
    <source>
        <dbReference type="EMBL" id="APW63598.1"/>
    </source>
</evidence>
<feature type="transmembrane region" description="Helical" evidence="8">
    <location>
        <begin position="250"/>
        <end position="274"/>
    </location>
</feature>
<dbReference type="PANTHER" id="PTHR21716:SF53">
    <property type="entry name" value="PERMEASE PERM-RELATED"/>
    <property type="match status" value="1"/>
</dbReference>
<dbReference type="EMBL" id="CP019082">
    <property type="protein sequence ID" value="APW63598.1"/>
    <property type="molecule type" value="Genomic_DNA"/>
</dbReference>
<evidence type="ECO:0000256" key="5">
    <source>
        <dbReference type="ARBA" id="ARBA00022692"/>
    </source>
</evidence>
<feature type="transmembrane region" description="Helical" evidence="8">
    <location>
        <begin position="47"/>
        <end position="64"/>
    </location>
</feature>
<evidence type="ECO:0000256" key="8">
    <source>
        <dbReference type="SAM" id="Phobius"/>
    </source>
</evidence>
<evidence type="ECO:0000313" key="10">
    <source>
        <dbReference type="Proteomes" id="UP000186309"/>
    </source>
</evidence>
<evidence type="ECO:0000256" key="6">
    <source>
        <dbReference type="ARBA" id="ARBA00022989"/>
    </source>
</evidence>
<reference evidence="10" key="1">
    <citation type="submission" date="2016-12" db="EMBL/GenBank/DDBJ databases">
        <title>Comparative genomics of four Isosphaeraceae planctomycetes: a common pool of plasmids and glycoside hydrolase genes.</title>
        <authorList>
            <person name="Ivanova A."/>
        </authorList>
    </citation>
    <scope>NUCLEOTIDE SEQUENCE [LARGE SCALE GENOMIC DNA]</scope>
    <source>
        <strain evidence="10">PX4</strain>
    </source>
</reference>
<keyword evidence="4" id="KW-1003">Cell membrane</keyword>
<keyword evidence="5 8" id="KW-0812">Transmembrane</keyword>
<organism evidence="9 10">
    <name type="scientific">Paludisphaera borealis</name>
    <dbReference type="NCBI Taxonomy" id="1387353"/>
    <lineage>
        <taxon>Bacteria</taxon>
        <taxon>Pseudomonadati</taxon>
        <taxon>Planctomycetota</taxon>
        <taxon>Planctomycetia</taxon>
        <taxon>Isosphaerales</taxon>
        <taxon>Isosphaeraceae</taxon>
        <taxon>Paludisphaera</taxon>
    </lineage>
</organism>
<comment type="subcellular location">
    <subcellularLocation>
        <location evidence="1">Cell membrane</location>
        <topology evidence="1">Multi-pass membrane protein</topology>
    </subcellularLocation>
</comment>
<proteinExistence type="inferred from homology"/>
<keyword evidence="3" id="KW-0813">Transport</keyword>
<feature type="transmembrane region" description="Helical" evidence="8">
    <location>
        <begin position="308"/>
        <end position="325"/>
    </location>
</feature>
<dbReference type="AlphaFoldDB" id="A0A1U7CXH2"/>
<feature type="transmembrane region" description="Helical" evidence="8">
    <location>
        <begin position="280"/>
        <end position="301"/>
    </location>
</feature>
<feature type="transmembrane region" description="Helical" evidence="8">
    <location>
        <begin position="183"/>
        <end position="205"/>
    </location>
</feature>
<keyword evidence="10" id="KW-1185">Reference proteome</keyword>